<feature type="transmembrane region" description="Helical" evidence="9">
    <location>
        <begin position="135"/>
        <end position="153"/>
    </location>
</feature>
<evidence type="ECO:0000256" key="3">
    <source>
        <dbReference type="ARBA" id="ARBA00022692"/>
    </source>
</evidence>
<keyword evidence="8" id="KW-0807">Transducer</keyword>
<keyword evidence="11" id="KW-1185">Reference proteome</keyword>
<organism evidence="10 11">
    <name type="scientific">Pygocentrus nattereri</name>
    <name type="common">Red-bellied piranha</name>
    <dbReference type="NCBI Taxonomy" id="42514"/>
    <lineage>
        <taxon>Eukaryota</taxon>
        <taxon>Metazoa</taxon>
        <taxon>Chordata</taxon>
        <taxon>Craniata</taxon>
        <taxon>Vertebrata</taxon>
        <taxon>Euteleostomi</taxon>
        <taxon>Actinopterygii</taxon>
        <taxon>Neopterygii</taxon>
        <taxon>Teleostei</taxon>
        <taxon>Ostariophysi</taxon>
        <taxon>Characiformes</taxon>
        <taxon>Characoidei</taxon>
        <taxon>Pygocentrus</taxon>
    </lineage>
</organism>
<sequence length="301" mass="34602">MLASSCATVLYLWRHMKNMEKSGLVSPRLQRQIKMTITGITVQVLLHFLCSDGIIIVVIAERFSRNNWDSDGFILCTIISLYSFGTTINMGVCHFHWVHLLVATLLFILANMFYFCQIVPLQHSVFMWIKRNIKAFIYSALILNGIFYLFGMIEDVAYETVGVNYDLAFNAPDDETLQIQILLMLASSYATVVYLRRHMKHVEESGLVSPRLQRQIKMTITGITVQALLHFLFSFWIITLGSLNYEFPEVDVDWSGHIICPIISLYSFGTSIYIGVSHTLFQQRLVQAGQKRLQMFNLLFD</sequence>
<evidence type="ECO:0000313" key="10">
    <source>
        <dbReference type="Ensembl" id="ENSPNAP00000066826.1"/>
    </source>
</evidence>
<feature type="transmembrane region" description="Helical" evidence="9">
    <location>
        <begin position="258"/>
        <end position="281"/>
    </location>
</feature>
<keyword evidence="5" id="KW-0297">G-protein coupled receptor</keyword>
<dbReference type="AlphaFoldDB" id="A0AAR2KXE8"/>
<reference evidence="10" key="3">
    <citation type="submission" date="2025-09" db="UniProtKB">
        <authorList>
            <consortium name="Ensembl"/>
        </authorList>
    </citation>
    <scope>IDENTIFICATION</scope>
</reference>
<reference evidence="10" key="2">
    <citation type="submission" date="2025-08" db="UniProtKB">
        <authorList>
            <consortium name="Ensembl"/>
        </authorList>
    </citation>
    <scope>IDENTIFICATION</scope>
</reference>
<evidence type="ECO:0000256" key="1">
    <source>
        <dbReference type="ARBA" id="ARBA00004141"/>
    </source>
</evidence>
<evidence type="ECO:0008006" key="12">
    <source>
        <dbReference type="Google" id="ProtNLM"/>
    </source>
</evidence>
<dbReference type="PANTHER" id="PTHR11394">
    <property type="entry name" value="TASTE RECEPTOR TYPE 2"/>
    <property type="match status" value="1"/>
</dbReference>
<dbReference type="GeneTree" id="ENSGT00970000197603"/>
<name>A0AAR2KXE8_PYGNA</name>
<keyword evidence="6 9" id="KW-0472">Membrane</keyword>
<keyword evidence="2" id="KW-0716">Sensory transduction</keyword>
<evidence type="ECO:0000256" key="2">
    <source>
        <dbReference type="ARBA" id="ARBA00022606"/>
    </source>
</evidence>
<proteinExistence type="predicted"/>
<feature type="transmembrane region" description="Helical" evidence="9">
    <location>
        <begin position="37"/>
        <end position="60"/>
    </location>
</feature>
<keyword evidence="4 9" id="KW-1133">Transmembrane helix</keyword>
<evidence type="ECO:0000256" key="9">
    <source>
        <dbReference type="SAM" id="Phobius"/>
    </source>
</evidence>
<dbReference type="GO" id="GO:0016020">
    <property type="term" value="C:membrane"/>
    <property type="evidence" value="ECO:0007669"/>
    <property type="project" value="UniProtKB-SubCell"/>
</dbReference>
<feature type="transmembrane region" description="Helical" evidence="9">
    <location>
        <begin position="72"/>
        <end position="91"/>
    </location>
</feature>
<keyword evidence="7" id="KW-0675">Receptor</keyword>
<evidence type="ECO:0000313" key="11">
    <source>
        <dbReference type="Proteomes" id="UP001501920"/>
    </source>
</evidence>
<feature type="transmembrane region" description="Helical" evidence="9">
    <location>
        <begin position="97"/>
        <end position="115"/>
    </location>
</feature>
<evidence type="ECO:0000256" key="6">
    <source>
        <dbReference type="ARBA" id="ARBA00023136"/>
    </source>
</evidence>
<evidence type="ECO:0000256" key="7">
    <source>
        <dbReference type="ARBA" id="ARBA00023170"/>
    </source>
</evidence>
<keyword evidence="3 9" id="KW-0812">Transmembrane</keyword>
<evidence type="ECO:0000256" key="5">
    <source>
        <dbReference type="ARBA" id="ARBA00023040"/>
    </source>
</evidence>
<feature type="transmembrane region" description="Helical" evidence="9">
    <location>
        <begin position="216"/>
        <end position="238"/>
    </location>
</feature>
<dbReference type="Proteomes" id="UP001501920">
    <property type="component" value="Chromosome 6"/>
</dbReference>
<accession>A0AAR2KXE8</accession>
<dbReference type="Ensembl" id="ENSPNAT00000062794.1">
    <property type="protein sequence ID" value="ENSPNAP00000066826.1"/>
    <property type="gene ID" value="ENSPNAG00000030383.1"/>
</dbReference>
<evidence type="ECO:0000256" key="4">
    <source>
        <dbReference type="ARBA" id="ARBA00022989"/>
    </source>
</evidence>
<protein>
    <recommendedName>
        <fullName evidence="12">Taste receptor type 2</fullName>
    </recommendedName>
</protein>
<evidence type="ECO:0000256" key="8">
    <source>
        <dbReference type="ARBA" id="ARBA00023224"/>
    </source>
</evidence>
<comment type="subcellular location">
    <subcellularLocation>
        <location evidence="1">Membrane</location>
        <topology evidence="1">Multi-pass membrane protein</topology>
    </subcellularLocation>
</comment>
<reference evidence="10 11" key="1">
    <citation type="submission" date="2020-10" db="EMBL/GenBank/DDBJ databases">
        <title>Pygocentrus nattereri (red-bellied piranha) genome, fPygNat1, primary haplotype.</title>
        <authorList>
            <person name="Myers G."/>
            <person name="Meyer A."/>
            <person name="Karagic N."/>
            <person name="Pippel M."/>
            <person name="Winkler S."/>
            <person name="Tracey A."/>
            <person name="Wood J."/>
            <person name="Formenti G."/>
            <person name="Howe K."/>
            <person name="Fedrigo O."/>
            <person name="Jarvis E.D."/>
        </authorList>
    </citation>
    <scope>NUCLEOTIDE SEQUENCE [LARGE SCALE GENOMIC DNA]</scope>
</reference>
<dbReference type="GO" id="GO:0004930">
    <property type="term" value="F:G protein-coupled receptor activity"/>
    <property type="evidence" value="ECO:0007669"/>
    <property type="project" value="UniProtKB-KW"/>
</dbReference>
<feature type="transmembrane region" description="Helical" evidence="9">
    <location>
        <begin position="177"/>
        <end position="195"/>
    </location>
</feature>